<feature type="domain" description="ABC transmembrane type-1" evidence="10">
    <location>
        <begin position="23"/>
        <end position="213"/>
    </location>
</feature>
<dbReference type="AlphaFoldDB" id="A0A317CHD0"/>
<dbReference type="GO" id="GO:0006865">
    <property type="term" value="P:amino acid transport"/>
    <property type="evidence" value="ECO:0007669"/>
    <property type="project" value="UniProtKB-KW"/>
</dbReference>
<gene>
    <name evidence="11" type="ORF">DKT75_08580</name>
</gene>
<evidence type="ECO:0000259" key="10">
    <source>
        <dbReference type="PROSITE" id="PS50928"/>
    </source>
</evidence>
<keyword evidence="4" id="KW-1003">Cell membrane</keyword>
<evidence type="ECO:0000256" key="3">
    <source>
        <dbReference type="ARBA" id="ARBA00022448"/>
    </source>
</evidence>
<evidence type="ECO:0000256" key="2">
    <source>
        <dbReference type="ARBA" id="ARBA00010072"/>
    </source>
</evidence>
<evidence type="ECO:0000256" key="5">
    <source>
        <dbReference type="ARBA" id="ARBA00022692"/>
    </source>
</evidence>
<dbReference type="Gene3D" id="1.10.3720.10">
    <property type="entry name" value="MetI-like"/>
    <property type="match status" value="1"/>
</dbReference>
<dbReference type="InterPro" id="IPR043429">
    <property type="entry name" value="ArtM/GltK/GlnP/TcyL/YhdX-like"/>
</dbReference>
<comment type="caution">
    <text evidence="11">The sequence shown here is derived from an EMBL/GenBank/DDBJ whole genome shotgun (WGS) entry which is preliminary data.</text>
</comment>
<evidence type="ECO:0000313" key="12">
    <source>
        <dbReference type="Proteomes" id="UP000245506"/>
    </source>
</evidence>
<sequence>MFDFRFYEIWRSEEFVQVLFEGAFNSFWLTTVGGIFGFILGTGLALLQDKSVFVGLRLLARSYVEIIRNTPFVVQMFFVAFGLPILLDMQWSFFASALLAIMLNFSAYFSEIIRSGIDSTPKGQIEAAYSLGFKKYDLVKDIILPQALEKVYPSLVSQFVFLFLTTGLISEIGIEDITWAGRFISDRNFRDFEVYLVLSAIYMSMSWMFILILNGCRRKLFPWRAEK</sequence>
<dbReference type="InterPro" id="IPR000515">
    <property type="entry name" value="MetI-like"/>
</dbReference>
<feature type="transmembrane region" description="Helical" evidence="9">
    <location>
        <begin position="155"/>
        <end position="174"/>
    </location>
</feature>
<keyword evidence="6" id="KW-0029">Amino-acid transport</keyword>
<evidence type="ECO:0000313" key="11">
    <source>
        <dbReference type="EMBL" id="PWQ96813.1"/>
    </source>
</evidence>
<keyword evidence="3 9" id="KW-0813">Transport</keyword>
<dbReference type="EMBL" id="QGKL01000026">
    <property type="protein sequence ID" value="PWQ96813.1"/>
    <property type="molecule type" value="Genomic_DNA"/>
</dbReference>
<accession>A0A317CHD0</accession>
<keyword evidence="12" id="KW-1185">Reference proteome</keyword>
<dbReference type="PANTHER" id="PTHR30614:SF35">
    <property type="entry name" value="ABC TRANSPORTER PERMEASE PROTEIN"/>
    <property type="match status" value="1"/>
</dbReference>
<dbReference type="GO" id="GO:0043190">
    <property type="term" value="C:ATP-binding cassette (ABC) transporter complex"/>
    <property type="evidence" value="ECO:0007669"/>
    <property type="project" value="InterPro"/>
</dbReference>
<keyword evidence="5 9" id="KW-0812">Transmembrane</keyword>
<dbReference type="GO" id="GO:0022857">
    <property type="term" value="F:transmembrane transporter activity"/>
    <property type="evidence" value="ECO:0007669"/>
    <property type="project" value="InterPro"/>
</dbReference>
<dbReference type="Pfam" id="PF00528">
    <property type="entry name" value="BPD_transp_1"/>
    <property type="match status" value="1"/>
</dbReference>
<dbReference type="OrthoDB" id="6580405at2"/>
<feature type="transmembrane region" description="Helical" evidence="9">
    <location>
        <begin position="67"/>
        <end position="87"/>
    </location>
</feature>
<dbReference type="CDD" id="cd06261">
    <property type="entry name" value="TM_PBP2"/>
    <property type="match status" value="1"/>
</dbReference>
<dbReference type="InterPro" id="IPR010065">
    <property type="entry name" value="AA_ABC_transptr_permease_3TM"/>
</dbReference>
<organism evidence="11 12">
    <name type="scientific">Leucothrix arctica</name>
    <dbReference type="NCBI Taxonomy" id="1481894"/>
    <lineage>
        <taxon>Bacteria</taxon>
        <taxon>Pseudomonadati</taxon>
        <taxon>Pseudomonadota</taxon>
        <taxon>Gammaproteobacteria</taxon>
        <taxon>Thiotrichales</taxon>
        <taxon>Thiotrichaceae</taxon>
        <taxon>Leucothrix</taxon>
    </lineage>
</organism>
<keyword evidence="7 9" id="KW-1133">Transmembrane helix</keyword>
<dbReference type="RefSeq" id="WP_109823011.1">
    <property type="nucleotide sequence ID" value="NZ_QGKL01000026.1"/>
</dbReference>
<evidence type="ECO:0000256" key="7">
    <source>
        <dbReference type="ARBA" id="ARBA00022989"/>
    </source>
</evidence>
<feature type="transmembrane region" description="Helical" evidence="9">
    <location>
        <begin position="27"/>
        <end position="47"/>
    </location>
</feature>
<evidence type="ECO:0000256" key="6">
    <source>
        <dbReference type="ARBA" id="ARBA00022970"/>
    </source>
</evidence>
<dbReference type="Proteomes" id="UP000245506">
    <property type="component" value="Unassembled WGS sequence"/>
</dbReference>
<dbReference type="PANTHER" id="PTHR30614">
    <property type="entry name" value="MEMBRANE COMPONENT OF AMINO ACID ABC TRANSPORTER"/>
    <property type="match status" value="1"/>
</dbReference>
<dbReference type="NCBIfam" id="TIGR01726">
    <property type="entry name" value="HEQRo_perm_3TM"/>
    <property type="match status" value="1"/>
</dbReference>
<proteinExistence type="inferred from homology"/>
<protein>
    <submittedName>
        <fullName evidence="11">Amino acid ABC transporter permease</fullName>
    </submittedName>
</protein>
<feature type="transmembrane region" description="Helical" evidence="9">
    <location>
        <begin position="194"/>
        <end position="214"/>
    </location>
</feature>
<dbReference type="SUPFAM" id="SSF161098">
    <property type="entry name" value="MetI-like"/>
    <property type="match status" value="1"/>
</dbReference>
<dbReference type="InterPro" id="IPR035906">
    <property type="entry name" value="MetI-like_sf"/>
</dbReference>
<feature type="transmembrane region" description="Helical" evidence="9">
    <location>
        <begin position="93"/>
        <end position="113"/>
    </location>
</feature>
<keyword evidence="8 9" id="KW-0472">Membrane</keyword>
<name>A0A317CHD0_9GAMM</name>
<evidence type="ECO:0000256" key="1">
    <source>
        <dbReference type="ARBA" id="ARBA00004429"/>
    </source>
</evidence>
<comment type="subcellular location">
    <subcellularLocation>
        <location evidence="1">Cell inner membrane</location>
        <topology evidence="1">Multi-pass membrane protein</topology>
    </subcellularLocation>
    <subcellularLocation>
        <location evidence="9">Cell membrane</location>
        <topology evidence="9">Multi-pass membrane protein</topology>
    </subcellularLocation>
</comment>
<evidence type="ECO:0000256" key="8">
    <source>
        <dbReference type="ARBA" id="ARBA00023136"/>
    </source>
</evidence>
<comment type="similarity">
    <text evidence="2">Belongs to the binding-protein-dependent transport system permease family. HisMQ subfamily.</text>
</comment>
<dbReference type="PROSITE" id="PS50928">
    <property type="entry name" value="ABC_TM1"/>
    <property type="match status" value="1"/>
</dbReference>
<evidence type="ECO:0000256" key="9">
    <source>
        <dbReference type="RuleBase" id="RU363032"/>
    </source>
</evidence>
<evidence type="ECO:0000256" key="4">
    <source>
        <dbReference type="ARBA" id="ARBA00022475"/>
    </source>
</evidence>
<reference evidence="11 12" key="1">
    <citation type="submission" date="2018-05" db="EMBL/GenBank/DDBJ databases">
        <title>Leucothrix arctica sp. nov., isolated from Arctic seawater.</title>
        <authorList>
            <person name="Choi A."/>
            <person name="Baek K."/>
        </authorList>
    </citation>
    <scope>NUCLEOTIDE SEQUENCE [LARGE SCALE GENOMIC DNA]</scope>
    <source>
        <strain evidence="11 12">IMCC9719</strain>
    </source>
</reference>